<dbReference type="InterPro" id="IPR036291">
    <property type="entry name" value="NAD(P)-bd_dom_sf"/>
</dbReference>
<dbReference type="OrthoDB" id="419598at2759"/>
<keyword evidence="1" id="KW-0521">NADP</keyword>
<dbReference type="Pfam" id="PF05368">
    <property type="entry name" value="NmrA"/>
    <property type="match status" value="1"/>
</dbReference>
<reference evidence="4 5" key="1">
    <citation type="submission" date="2016-10" db="EMBL/GenBank/DDBJ databases">
        <title>Proteomics and genomics reveal pathogen-plant mechanisms compatible with a hemibiotrophic lifestyle of Diplodia corticola.</title>
        <authorList>
            <person name="Fernandes I."/>
            <person name="De Jonge R."/>
            <person name="Van De Peer Y."/>
            <person name="Devreese B."/>
            <person name="Alves A."/>
            <person name="Esteves A.C."/>
        </authorList>
    </citation>
    <scope>NUCLEOTIDE SEQUENCE [LARGE SCALE GENOMIC DNA]</scope>
    <source>
        <strain evidence="4 5">CBS 112549</strain>
    </source>
</reference>
<dbReference type="InterPro" id="IPR008030">
    <property type="entry name" value="NmrA-like"/>
</dbReference>
<keyword evidence="5" id="KW-1185">Reference proteome</keyword>
<dbReference type="SUPFAM" id="SSF51735">
    <property type="entry name" value="NAD(P)-binding Rossmann-fold domains"/>
    <property type="match status" value="2"/>
</dbReference>
<protein>
    <submittedName>
        <fullName evidence="4">Isoflavone reductase family protein</fullName>
    </submittedName>
</protein>
<dbReference type="AlphaFoldDB" id="A0A1J9S1I9"/>
<dbReference type="RefSeq" id="XP_020129785.1">
    <property type="nucleotide sequence ID" value="XM_020273899.1"/>
</dbReference>
<sequence>MELKNIAIVGAGGNIGKHLVPLLLSSNRFHITALTRGTYHPPDPRVRVIAVDYASRASLADALRGQDAVLSLVPGGQVRWDAQKRLVDASVDAGVRLFVPSEFVTDVLTPQYAVFPASFVGDKVALRGYLEELAEEGRIAWAALNGGPFFDMCECFVLFVKQPAARLQHEEKKKEREGGREKGDTLLLRKLESLIPGCMTLGLLGGPAGFDIARRKATIYGTGNNLACWTPLPTIAAALLNMLLHPSRIANKAVFICGVKGVTQNALLAALEAELGESFDVERVDIKKMKAEALELLEKGEVKKAMRGLTLSGQFNEEGSAANFWDKVENELVGVEPVGVREAVRQTLEAANLKERVTSDSWDNE</sequence>
<dbReference type="InterPro" id="IPR051609">
    <property type="entry name" value="NmrA/Isoflavone_reductase-like"/>
</dbReference>
<evidence type="ECO:0000313" key="4">
    <source>
        <dbReference type="EMBL" id="OJD33525.1"/>
    </source>
</evidence>
<proteinExistence type="predicted"/>
<dbReference type="GO" id="GO:0016491">
    <property type="term" value="F:oxidoreductase activity"/>
    <property type="evidence" value="ECO:0007669"/>
    <property type="project" value="UniProtKB-KW"/>
</dbReference>
<dbReference type="Gene3D" id="3.40.50.720">
    <property type="entry name" value="NAD(P)-binding Rossmann-like Domain"/>
    <property type="match status" value="2"/>
</dbReference>
<name>A0A1J9S1I9_9PEZI</name>
<dbReference type="GeneID" id="31014160"/>
<accession>A0A1J9S1I9</accession>
<evidence type="ECO:0000313" key="5">
    <source>
        <dbReference type="Proteomes" id="UP000183809"/>
    </source>
</evidence>
<dbReference type="PANTHER" id="PTHR47706:SF10">
    <property type="entry name" value="NMRA-LIKE DOMAIN-CONTAINING PROTEIN"/>
    <property type="match status" value="1"/>
</dbReference>
<keyword evidence="2" id="KW-0560">Oxidoreductase</keyword>
<organism evidence="4 5">
    <name type="scientific">Diplodia corticola</name>
    <dbReference type="NCBI Taxonomy" id="236234"/>
    <lineage>
        <taxon>Eukaryota</taxon>
        <taxon>Fungi</taxon>
        <taxon>Dikarya</taxon>
        <taxon>Ascomycota</taxon>
        <taxon>Pezizomycotina</taxon>
        <taxon>Dothideomycetes</taxon>
        <taxon>Dothideomycetes incertae sedis</taxon>
        <taxon>Botryosphaeriales</taxon>
        <taxon>Botryosphaeriaceae</taxon>
        <taxon>Diplodia</taxon>
    </lineage>
</organism>
<dbReference type="PANTHER" id="PTHR47706">
    <property type="entry name" value="NMRA-LIKE FAMILY PROTEIN"/>
    <property type="match status" value="1"/>
</dbReference>
<gene>
    <name evidence="4" type="ORF">BKCO1_3000021</name>
</gene>
<evidence type="ECO:0000256" key="1">
    <source>
        <dbReference type="ARBA" id="ARBA00022857"/>
    </source>
</evidence>
<evidence type="ECO:0000259" key="3">
    <source>
        <dbReference type="Pfam" id="PF05368"/>
    </source>
</evidence>
<dbReference type="Gene3D" id="3.90.25.10">
    <property type="entry name" value="UDP-galactose 4-epimerase, domain 1"/>
    <property type="match status" value="1"/>
</dbReference>
<comment type="caution">
    <text evidence="4">The sequence shown here is derived from an EMBL/GenBank/DDBJ whole genome shotgun (WGS) entry which is preliminary data.</text>
</comment>
<evidence type="ECO:0000256" key="2">
    <source>
        <dbReference type="ARBA" id="ARBA00023002"/>
    </source>
</evidence>
<feature type="domain" description="NmrA-like" evidence="3">
    <location>
        <begin position="4"/>
        <end position="135"/>
    </location>
</feature>
<dbReference type="EMBL" id="MNUE01000030">
    <property type="protein sequence ID" value="OJD33525.1"/>
    <property type="molecule type" value="Genomic_DNA"/>
</dbReference>
<dbReference type="Proteomes" id="UP000183809">
    <property type="component" value="Unassembled WGS sequence"/>
</dbReference>